<dbReference type="AlphaFoldDB" id="A0A4Q7P745"/>
<evidence type="ECO:0000313" key="2">
    <source>
        <dbReference type="Proteomes" id="UP000292209"/>
    </source>
</evidence>
<reference evidence="1 2" key="1">
    <citation type="submission" date="2019-02" db="EMBL/GenBank/DDBJ databases">
        <title>Genomic Encyclopedia of Archaeal and Bacterial Type Strains, Phase II (KMG-II): from individual species to whole genera.</title>
        <authorList>
            <person name="Goeker M."/>
        </authorList>
    </citation>
    <scope>NUCLEOTIDE SEQUENCE [LARGE SCALE GENOMIC DNA]</scope>
    <source>
        <strain evidence="1 2">DSM 21411</strain>
    </source>
</reference>
<gene>
    <name evidence="1" type="ORF">BC751_1414</name>
</gene>
<organism evidence="1 2">
    <name type="scientific">Cecembia calidifontis</name>
    <dbReference type="NCBI Taxonomy" id="1187080"/>
    <lineage>
        <taxon>Bacteria</taxon>
        <taxon>Pseudomonadati</taxon>
        <taxon>Bacteroidota</taxon>
        <taxon>Cytophagia</taxon>
        <taxon>Cytophagales</taxon>
        <taxon>Cyclobacteriaceae</taxon>
        <taxon>Cecembia</taxon>
    </lineage>
</organism>
<dbReference type="EMBL" id="SGXG01000001">
    <property type="protein sequence ID" value="RZS95864.1"/>
    <property type="molecule type" value="Genomic_DNA"/>
</dbReference>
<evidence type="ECO:0000313" key="1">
    <source>
        <dbReference type="EMBL" id="RZS95864.1"/>
    </source>
</evidence>
<name>A0A4Q7P745_9BACT</name>
<dbReference type="Proteomes" id="UP000292209">
    <property type="component" value="Unassembled WGS sequence"/>
</dbReference>
<keyword evidence="2" id="KW-1185">Reference proteome</keyword>
<protein>
    <submittedName>
        <fullName evidence="1">Uncharacterized protein</fullName>
    </submittedName>
</protein>
<comment type="caution">
    <text evidence="1">The sequence shown here is derived from an EMBL/GenBank/DDBJ whole genome shotgun (WGS) entry which is preliminary data.</text>
</comment>
<proteinExistence type="predicted"/>
<sequence length="46" mass="5401">MSIKFYFRRFLKFTNRDNASAISAKPNVRAFTKSVAKFRLNTLCIK</sequence>
<accession>A0A4Q7P745</accession>